<dbReference type="GO" id="GO:0007033">
    <property type="term" value="P:vacuole organization"/>
    <property type="evidence" value="ECO:0007669"/>
    <property type="project" value="UniProtKB-ARBA"/>
</dbReference>
<dbReference type="Gene3D" id="3.40.50.300">
    <property type="entry name" value="P-loop containing nucleotide triphosphate hydrolases"/>
    <property type="match status" value="1"/>
</dbReference>
<comment type="caution">
    <text evidence="7">The sequence shown here is derived from an EMBL/GenBank/DDBJ whole genome shotgun (WGS) entry which is preliminary data.</text>
</comment>
<dbReference type="InterPro" id="IPR045063">
    <property type="entry name" value="Dynamin_N"/>
</dbReference>
<dbReference type="InterPro" id="IPR022812">
    <property type="entry name" value="Dynamin"/>
</dbReference>
<accession>A0A0J0E5D6</accession>
<keyword evidence="1 5" id="KW-0547">Nucleotide-binding</keyword>
<dbReference type="Pfam" id="PF00350">
    <property type="entry name" value="Dynamin_N"/>
    <property type="match status" value="1"/>
</dbReference>
<dbReference type="InterPro" id="IPR003130">
    <property type="entry name" value="GED"/>
</dbReference>
<dbReference type="InterPro" id="IPR000375">
    <property type="entry name" value="Dynamin_stalk"/>
</dbReference>
<dbReference type="GO" id="GO:0005874">
    <property type="term" value="C:microtubule"/>
    <property type="evidence" value="ECO:0007669"/>
    <property type="project" value="TreeGrafter"/>
</dbReference>
<dbReference type="Proteomes" id="UP000760494">
    <property type="component" value="Unassembled WGS sequence"/>
</dbReference>
<dbReference type="FunFam" id="3.40.50.300:FF:000473">
    <property type="entry name" value="Vacuolar sorting-associated 1 protein"/>
    <property type="match status" value="1"/>
</dbReference>
<evidence type="ECO:0000256" key="3">
    <source>
        <dbReference type="ARBA" id="ARBA00023175"/>
    </source>
</evidence>
<dbReference type="CDD" id="cd08771">
    <property type="entry name" value="DLP_1"/>
    <property type="match status" value="1"/>
</dbReference>
<comment type="similarity">
    <text evidence="5">Belongs to the TRAFAC class dynamin-like GTPase superfamily. Dynamin/Fzo/YdjA family.</text>
</comment>
<dbReference type="PANTHER" id="PTHR11566:SF220">
    <property type="entry name" value="VACUOLAR PROTEIN SORTING-ASSOCIATED PROTEIN 1"/>
    <property type="match status" value="1"/>
</dbReference>
<dbReference type="Pfam" id="PF02212">
    <property type="entry name" value="GED"/>
    <property type="match status" value="1"/>
</dbReference>
<evidence type="ECO:0000313" key="8">
    <source>
        <dbReference type="Proteomes" id="UP000760494"/>
    </source>
</evidence>
<dbReference type="GO" id="GO:0005777">
    <property type="term" value="C:peroxisome"/>
    <property type="evidence" value="ECO:0007669"/>
    <property type="project" value="TreeGrafter"/>
</dbReference>
<dbReference type="SMART" id="SM00302">
    <property type="entry name" value="GED"/>
    <property type="match status" value="1"/>
</dbReference>
<dbReference type="PROSITE" id="PS51388">
    <property type="entry name" value="GED"/>
    <property type="match status" value="1"/>
</dbReference>
<dbReference type="EMBL" id="CABFJX010000146">
    <property type="protein sequence ID" value="VTT65437.1"/>
    <property type="molecule type" value="Genomic_DNA"/>
</dbReference>
<dbReference type="SMART" id="SM00053">
    <property type="entry name" value="DYNc"/>
    <property type="match status" value="1"/>
</dbReference>
<dbReference type="InterPro" id="IPR030381">
    <property type="entry name" value="G_DYNAMIN_dom"/>
</dbReference>
<dbReference type="InterPro" id="IPR020850">
    <property type="entry name" value="GED_dom"/>
</dbReference>
<keyword evidence="2 5" id="KW-0342">GTP-binding</keyword>
<dbReference type="GO" id="GO:0003924">
    <property type="term" value="F:GTPase activity"/>
    <property type="evidence" value="ECO:0007669"/>
    <property type="project" value="InterPro"/>
</dbReference>
<dbReference type="GO" id="GO:0000266">
    <property type="term" value="P:mitochondrial fission"/>
    <property type="evidence" value="ECO:0007669"/>
    <property type="project" value="TreeGrafter"/>
</dbReference>
<evidence type="ECO:0000313" key="7">
    <source>
        <dbReference type="EMBL" id="VTT65437.1"/>
    </source>
</evidence>
<dbReference type="InterPro" id="IPR027417">
    <property type="entry name" value="P-loop_NTPase"/>
</dbReference>
<dbReference type="PROSITE" id="PS51718">
    <property type="entry name" value="G_DYNAMIN_2"/>
    <property type="match status" value="1"/>
</dbReference>
<evidence type="ECO:0000256" key="4">
    <source>
        <dbReference type="ARBA" id="ARBA00073589"/>
    </source>
</evidence>
<dbReference type="SUPFAM" id="SSF52540">
    <property type="entry name" value="P-loop containing nucleoside triphosphate hydrolases"/>
    <property type="match status" value="1"/>
</dbReference>
<dbReference type="AlphaFoldDB" id="A0A0J0E5D6"/>
<evidence type="ECO:0000256" key="6">
    <source>
        <dbReference type="SAM" id="MobiDB-lite"/>
    </source>
</evidence>
<dbReference type="OrthoDB" id="5061070at2759"/>
<evidence type="ECO:0000256" key="2">
    <source>
        <dbReference type="ARBA" id="ARBA00023134"/>
    </source>
</evidence>
<protein>
    <recommendedName>
        <fullName evidence="4">Vacuolar protein sorting-associated protein 1</fullName>
    </recommendedName>
</protein>
<keyword evidence="3" id="KW-0505">Motor protein</keyword>
<sequence length="696" mass="77100">MSGTLASQGGISDPALIQLVNKLQDVFATVGVNNPIDLPQIAVVGSQSSGKSSVLENIVGRDFLPRGSGIVTRRPLVLQLINRAPQSNGVKAEEVDTTNDKQANADEWGEFLHAPGQKFYDFSKIRDEISRETEAKVGRNAGISPAPINLRIYSPNVLTLTLVDLPGLTKVPVGDQPRDIERQIREMVLKHIGKSNAIILAVTAANQDLANSDGLKLAREVDPEGQRTIGVLTKVDLMDEGTDVIDILSNRVIPLRLGYVPVVNRGQRDIDNRKAINQALEAEKNFFENHKAYRNKSSYCGTPYLARKLNLILMMHIKQTLPDIKARISSSLQKYSAELESLGPSMLGNSANIVLNIITEFTNEWRTVLDGNNTELSSTELSGGARISFVFHELYSNGVKAIDPFDVVKDVDIRTILYNSSGSSPALFVGTTAFELIVKQQIKRLEDPSLKCVSLVYDELVRILSQLLAKQLYRRYPQLKEKMHGVVIAFFKKAMEPTNKLVRDLVAMESCYVNTGHPDFLNGHRAMAMVNERYNPSKPVQVDPKTGKPLASTPRAASPTVPDPDSAGNSGFFGSFFAAKNKKKAAAMEAPPPTLKASGTLSERENIEVEVIKLLISSYYNIVKRTMIDMVPKAVMLNLVQFTKDEMQRELLENMYRTDTLDDLLKESDFTIRRRKECQQMVESLSKASEIVSQVQ</sequence>
<dbReference type="eggNOG" id="KOG0446">
    <property type="taxonomic scope" value="Eukaryota"/>
</dbReference>
<dbReference type="InterPro" id="IPR019762">
    <property type="entry name" value="Dynamin_GTPase_CS"/>
</dbReference>
<evidence type="ECO:0000256" key="1">
    <source>
        <dbReference type="ARBA" id="ARBA00022741"/>
    </source>
</evidence>
<dbReference type="InterPro" id="IPR001401">
    <property type="entry name" value="Dynamin_GTPase"/>
</dbReference>
<dbReference type="GO" id="GO:0006897">
    <property type="term" value="P:endocytosis"/>
    <property type="evidence" value="ECO:0007669"/>
    <property type="project" value="TreeGrafter"/>
</dbReference>
<name>A0A0J0E5D6_FUSFU</name>
<dbReference type="GO" id="GO:0016559">
    <property type="term" value="P:peroxisome fission"/>
    <property type="evidence" value="ECO:0007669"/>
    <property type="project" value="TreeGrafter"/>
</dbReference>
<reference evidence="7" key="1">
    <citation type="submission" date="2019-05" db="EMBL/GenBank/DDBJ databases">
        <authorList>
            <person name="Piombo E."/>
        </authorList>
    </citation>
    <scope>NUCLEOTIDE SEQUENCE</scope>
    <source>
        <strain evidence="7">C2S</strain>
    </source>
</reference>
<proteinExistence type="inferred from homology"/>
<dbReference type="GO" id="GO:0005525">
    <property type="term" value="F:GTP binding"/>
    <property type="evidence" value="ECO:0007669"/>
    <property type="project" value="UniProtKB-KW"/>
</dbReference>
<dbReference type="GO" id="GO:0016020">
    <property type="term" value="C:membrane"/>
    <property type="evidence" value="ECO:0007669"/>
    <property type="project" value="TreeGrafter"/>
</dbReference>
<dbReference type="Gene3D" id="1.20.120.1240">
    <property type="entry name" value="Dynamin, middle domain"/>
    <property type="match status" value="1"/>
</dbReference>
<evidence type="ECO:0000256" key="5">
    <source>
        <dbReference type="RuleBase" id="RU003932"/>
    </source>
</evidence>
<dbReference type="GO" id="GO:0008017">
    <property type="term" value="F:microtubule binding"/>
    <property type="evidence" value="ECO:0007669"/>
    <property type="project" value="TreeGrafter"/>
</dbReference>
<dbReference type="GO" id="GO:0048312">
    <property type="term" value="P:intracellular distribution of mitochondria"/>
    <property type="evidence" value="ECO:0007669"/>
    <property type="project" value="TreeGrafter"/>
</dbReference>
<dbReference type="PROSITE" id="PS00410">
    <property type="entry name" value="G_DYNAMIN_1"/>
    <property type="match status" value="1"/>
</dbReference>
<dbReference type="Pfam" id="PF01031">
    <property type="entry name" value="Dynamin_M"/>
    <property type="match status" value="1"/>
</dbReference>
<dbReference type="PANTHER" id="PTHR11566">
    <property type="entry name" value="DYNAMIN"/>
    <property type="match status" value="1"/>
</dbReference>
<dbReference type="PRINTS" id="PR00195">
    <property type="entry name" value="DYNAMIN"/>
</dbReference>
<gene>
    <name evidence="7" type="ORF">C2S_5972</name>
</gene>
<feature type="region of interest" description="Disordered" evidence="6">
    <location>
        <begin position="536"/>
        <end position="565"/>
    </location>
</feature>
<organism evidence="7 8">
    <name type="scientific">Fusarium fujikuroi</name>
    <name type="common">Bakanae and foot rot disease fungus</name>
    <name type="synonym">Gibberella fujikuroi</name>
    <dbReference type="NCBI Taxonomy" id="5127"/>
    <lineage>
        <taxon>Eukaryota</taxon>
        <taxon>Fungi</taxon>
        <taxon>Dikarya</taxon>
        <taxon>Ascomycota</taxon>
        <taxon>Pezizomycotina</taxon>
        <taxon>Sordariomycetes</taxon>
        <taxon>Hypocreomycetidae</taxon>
        <taxon>Hypocreales</taxon>
        <taxon>Nectriaceae</taxon>
        <taxon>Fusarium</taxon>
        <taxon>Fusarium fujikuroi species complex</taxon>
    </lineage>
</organism>